<evidence type="ECO:0000313" key="4">
    <source>
        <dbReference type="Proteomes" id="UP000260823"/>
    </source>
</evidence>
<dbReference type="PANTHER" id="PTHR37826">
    <property type="entry name" value="FLOTILLIN BAND_7_5 DOMAIN PROTEIN"/>
    <property type="match status" value="1"/>
</dbReference>
<dbReference type="InterPro" id="IPR033880">
    <property type="entry name" value="SPFH_YdjI"/>
</dbReference>
<accession>A0A3E2NVK4</accession>
<dbReference type="InterPro" id="IPR036013">
    <property type="entry name" value="Band_7/SPFH_dom_sf"/>
</dbReference>
<comment type="caution">
    <text evidence="3">The sequence shown here is derived from an EMBL/GenBank/DDBJ whole genome shotgun (WGS) entry which is preliminary data.</text>
</comment>
<proteinExistence type="predicted"/>
<dbReference type="RefSeq" id="WP_117381792.1">
    <property type="nucleotide sequence ID" value="NZ_QWDE01000001.1"/>
</dbReference>
<dbReference type="SUPFAM" id="SSF117892">
    <property type="entry name" value="Band 7/SPFH domain"/>
    <property type="match status" value="1"/>
</dbReference>
<dbReference type="Pfam" id="PF14237">
    <property type="entry name" value="GYF_2"/>
    <property type="match status" value="1"/>
</dbReference>
<feature type="domain" description="SPFH" evidence="1">
    <location>
        <begin position="26"/>
        <end position="236"/>
    </location>
</feature>
<feature type="domain" description="GYF" evidence="2">
    <location>
        <begin position="312"/>
        <end position="360"/>
    </location>
</feature>
<dbReference type="PANTHER" id="PTHR37826:SF2">
    <property type="entry name" value="ZINC-RIBBON DOMAIN-CONTAINING PROTEIN"/>
    <property type="match status" value="1"/>
</dbReference>
<evidence type="ECO:0000259" key="1">
    <source>
        <dbReference type="Pfam" id="PF13421"/>
    </source>
</evidence>
<dbReference type="Pfam" id="PF13421">
    <property type="entry name" value="Band_7_1"/>
    <property type="match status" value="1"/>
</dbReference>
<evidence type="ECO:0000313" key="3">
    <source>
        <dbReference type="EMBL" id="RFZ84890.1"/>
    </source>
</evidence>
<dbReference type="OrthoDB" id="9764015at2"/>
<gene>
    <name evidence="3" type="ORF">DYU05_04600</name>
</gene>
<evidence type="ECO:0000259" key="2">
    <source>
        <dbReference type="Pfam" id="PF14237"/>
    </source>
</evidence>
<dbReference type="Proteomes" id="UP000260823">
    <property type="component" value="Unassembled WGS sequence"/>
</dbReference>
<dbReference type="EMBL" id="QWDE01000001">
    <property type="protein sequence ID" value="RFZ84890.1"/>
    <property type="molecule type" value="Genomic_DNA"/>
</dbReference>
<protein>
    <submittedName>
        <fullName evidence="3">SPFH domain-containing protein</fullName>
    </submittedName>
</protein>
<reference evidence="3 4" key="1">
    <citation type="submission" date="2018-08" db="EMBL/GenBank/DDBJ databases">
        <title>Mucilaginibacter terrae sp. nov., isolated from manganese diggings.</title>
        <authorList>
            <person name="Huang Y."/>
            <person name="Zhou Z."/>
        </authorList>
    </citation>
    <scope>NUCLEOTIDE SEQUENCE [LARGE SCALE GENOMIC DNA]</scope>
    <source>
        <strain evidence="3 4">ZH6</strain>
    </source>
</reference>
<keyword evidence="4" id="KW-1185">Reference proteome</keyword>
<organism evidence="3 4">
    <name type="scientific">Mucilaginibacter terrenus</name>
    <dbReference type="NCBI Taxonomy" id="2482727"/>
    <lineage>
        <taxon>Bacteria</taxon>
        <taxon>Pseudomonadati</taxon>
        <taxon>Bacteroidota</taxon>
        <taxon>Sphingobacteriia</taxon>
        <taxon>Sphingobacteriales</taxon>
        <taxon>Sphingobacteriaceae</taxon>
        <taxon>Mucilaginibacter</taxon>
    </lineage>
</organism>
<dbReference type="CDD" id="cd03408">
    <property type="entry name" value="SPFH_like_u1"/>
    <property type="match status" value="1"/>
</dbReference>
<dbReference type="AlphaFoldDB" id="A0A3E2NVK4"/>
<name>A0A3E2NVK4_9SPHI</name>
<dbReference type="Gene3D" id="3.30.479.30">
    <property type="entry name" value="Band 7 domain"/>
    <property type="match status" value="1"/>
</dbReference>
<sequence length="374" mass="40916">MGLLSRLLNEFIDVIEWVDSTQNTLVWKFPREGNAIKMGAKLTVRESQVAVFMNEGQIVDVFTPGLYTLDTENMPLLTTLMSWPYGFKSPFKADVYFVSTRQFTNQKWGTKNPVMIRDAEFGPVRLRAYGSFNFKVDDAKTFLKQISATNPEFVVDDIHEQLRNVVVSRGMDAVAASKISILDLAANYDEVSGLIATNIKPDFTELGLSLTKMLVENISMPPEVEQVLDKRSSMGIIGNLGAYAQYQAANAIEKSAENSIGGNLGAAGMGLGVGAAMMGQIGNVFKQGQYDPNTTEVNTGDMPPPLQASTQYFIVKDGKQDGPHTLAVLENLVSQHTLTGETLVWTKGMSAWAKASNVAEIAELMNSQPPPFPL</sequence>
<dbReference type="InterPro" id="IPR025640">
    <property type="entry name" value="GYF_2"/>
</dbReference>